<gene>
    <name evidence="2" type="ORF">CO057_03930</name>
</gene>
<name>A0A2M8END1_9BACT</name>
<dbReference type="InterPro" id="IPR055706">
    <property type="entry name" value="Slg1/2_DUF7282"/>
</dbReference>
<dbReference type="Pfam" id="PF23951">
    <property type="entry name" value="DUF7282"/>
    <property type="match status" value="1"/>
</dbReference>
<dbReference type="Proteomes" id="UP000230251">
    <property type="component" value="Unassembled WGS sequence"/>
</dbReference>
<proteinExistence type="predicted"/>
<evidence type="ECO:0000313" key="3">
    <source>
        <dbReference type="Proteomes" id="UP000230251"/>
    </source>
</evidence>
<feature type="domain" description="DUF7282" evidence="1">
    <location>
        <begin position="41"/>
        <end position="134"/>
    </location>
</feature>
<dbReference type="AlphaFoldDB" id="A0A2M8END1"/>
<reference evidence="3" key="1">
    <citation type="submission" date="2017-09" db="EMBL/GenBank/DDBJ databases">
        <title>Depth-based differentiation of microbial function through sediment-hosted aquifers and enrichment of novel symbionts in the deep terrestrial subsurface.</title>
        <authorList>
            <person name="Probst A.J."/>
            <person name="Ladd B."/>
            <person name="Jarett J.K."/>
            <person name="Geller-Mcgrath D.E."/>
            <person name="Sieber C.M.K."/>
            <person name="Emerson J.B."/>
            <person name="Anantharaman K."/>
            <person name="Thomas B.C."/>
            <person name="Malmstrom R."/>
            <person name="Stieglmeier M."/>
            <person name="Klingl A."/>
            <person name="Woyke T."/>
            <person name="Ryan C.M."/>
            <person name="Banfield J.F."/>
        </authorList>
    </citation>
    <scope>NUCLEOTIDE SEQUENCE [LARGE SCALE GENOMIC DNA]</scope>
</reference>
<accession>A0A2M8END1</accession>
<protein>
    <recommendedName>
        <fullName evidence="1">DUF7282 domain-containing protein</fullName>
    </recommendedName>
</protein>
<comment type="caution">
    <text evidence="2">The sequence shown here is derived from an EMBL/GenBank/DDBJ whole genome shotgun (WGS) entry which is preliminary data.</text>
</comment>
<organism evidence="2 3">
    <name type="scientific">Candidatus Uhrbacteria bacterium CG_4_9_14_0_2_um_filter_41_50</name>
    <dbReference type="NCBI Taxonomy" id="1975031"/>
    <lineage>
        <taxon>Bacteria</taxon>
        <taxon>Candidatus Uhriibacteriota</taxon>
    </lineage>
</organism>
<sequence length="148" mass="15506">MKQYSGLLITIVVVLLIGAFLFFVTAKPLPYAPVDVGGGSIIVSDQVAGSLVQLNTTLAAPGFITIHEAMGEAPGKVLGVSDYLETGSYGGINIVLSELMTPGLTYIALLHADDGDGHFDIQKDMPVSVNGEVVRPDFVALSADEIDE</sequence>
<dbReference type="EMBL" id="PFSI01000055">
    <property type="protein sequence ID" value="PJC24244.1"/>
    <property type="molecule type" value="Genomic_DNA"/>
</dbReference>
<evidence type="ECO:0000259" key="1">
    <source>
        <dbReference type="Pfam" id="PF23951"/>
    </source>
</evidence>
<evidence type="ECO:0000313" key="2">
    <source>
        <dbReference type="EMBL" id="PJC24244.1"/>
    </source>
</evidence>